<evidence type="ECO:0000259" key="4">
    <source>
        <dbReference type="Pfam" id="PF08167"/>
    </source>
</evidence>
<name>A0A2P2LE65_RHIMU</name>
<sequence length="900" mass="98541">MANLENIKDMYDVAMKPRMLRTLMKEDLPNEKRPFTSMLALSRIVSTVKTHDLLSESESQSLPDSKHIQRWKSAVDDWADRLLTLVSNSSMPDKCWAGICLLGVTCQQCSADRFLASYAVWLDKLLVHAQSSVDSQFVKVASCTSILELIRRLAEFPNAKKDGNSHTARLLQPVLKLLQEDSSEALWEAAAHLLCAVMTLFPASLHRHYDNAEAAIASKFFSGKCSDNVLKTIARCLALLPKSRGDEDSWHLMMGKILLIVNGYLTEIFHGLEEEVKWNEAVRMLVPPGEVPPHSLWGQKLLEETSDEERKRNKISIVSMLMLSCSTMLTTSYPVQVTIPVRSLLALVERVLMVDGSLPKATSPFVIATEQEFVCSELPILHLYSLELLISIIKGMRSQLLPHAAYTVQLVKKYFRRCGLPDLRKKLYSVTKMLLISMGIGIAIYLAQEVVNNSFLDLVGNDMSSSAHSNASSKVLLQPCPRKRKHDATRSLVLQQDVVGLEMEAPKSRLTTHISVKIAALEALETLLTVGGALRSESWRSKVDTLLITIATDCCKWGWATEERNKSLPNADTWANLQLSALRALLASLLSPSCQRPPHLARGLELFQRGRQETGTQLSEFCVHALLALEVLIHPRALPLADFPSANSFDTVKDRFPATVFSGSQMCSNPFSSGMQEAGASPPDSDDDLYETWLGINKDTGGPVDSPGNNVGTEEPSEAFGVQQEEMIRWAGSLGQNSPGTSEQGPTMTGADGAMETLGDGIITELRQIQESMVQLQEPMHFKHATNGAVALTGDHNSTHTEMTRIMSAAGALDSAETSMASVEAVVTDKGDDGFATRGGDTFASLKAQKGMSSAVASDDDLSTDSIPDIVDADPDSVSEQESGKICNTAVHQIVVDTHH</sequence>
<dbReference type="Gene3D" id="1.25.10.10">
    <property type="entry name" value="Leucine-rich Repeat Variant"/>
    <property type="match status" value="1"/>
</dbReference>
<feature type="domain" description="Pre-rRNA-processing protein RIX1 N-terminal" evidence="4">
    <location>
        <begin position="37"/>
        <end position="226"/>
    </location>
</feature>
<dbReference type="Pfam" id="PF08167">
    <property type="entry name" value="RIX1"/>
    <property type="match status" value="1"/>
</dbReference>
<dbReference type="InterPro" id="IPR012583">
    <property type="entry name" value="RIX1_N"/>
</dbReference>
<dbReference type="SUPFAM" id="SSF48371">
    <property type="entry name" value="ARM repeat"/>
    <property type="match status" value="1"/>
</dbReference>
<dbReference type="PANTHER" id="PTHR34105:SF1">
    <property type="entry name" value="PROLINE-, GLUTAMIC ACID- AND LEUCINE-RICH PROTEIN 1"/>
    <property type="match status" value="1"/>
</dbReference>
<reference evidence="5" key="1">
    <citation type="submission" date="2018-02" db="EMBL/GenBank/DDBJ databases">
        <title>Rhizophora mucronata_Transcriptome.</title>
        <authorList>
            <person name="Meera S.P."/>
            <person name="Sreeshan A."/>
            <person name="Augustine A."/>
        </authorList>
    </citation>
    <scope>NUCLEOTIDE SEQUENCE</scope>
    <source>
        <tissue evidence="5">Leaf</tissue>
    </source>
</reference>
<proteinExistence type="inferred from homology"/>
<organism evidence="5">
    <name type="scientific">Rhizophora mucronata</name>
    <name type="common">Asiatic mangrove</name>
    <dbReference type="NCBI Taxonomy" id="61149"/>
    <lineage>
        <taxon>Eukaryota</taxon>
        <taxon>Viridiplantae</taxon>
        <taxon>Streptophyta</taxon>
        <taxon>Embryophyta</taxon>
        <taxon>Tracheophyta</taxon>
        <taxon>Spermatophyta</taxon>
        <taxon>Magnoliopsida</taxon>
        <taxon>eudicotyledons</taxon>
        <taxon>Gunneridae</taxon>
        <taxon>Pentapetalae</taxon>
        <taxon>rosids</taxon>
        <taxon>fabids</taxon>
        <taxon>Malpighiales</taxon>
        <taxon>Rhizophoraceae</taxon>
        <taxon>Rhizophora</taxon>
    </lineage>
</organism>
<comment type="subcellular location">
    <subcellularLocation>
        <location evidence="1">Nucleus</location>
    </subcellularLocation>
</comment>
<keyword evidence="3" id="KW-0539">Nucleus</keyword>
<dbReference type="EMBL" id="GGEC01035773">
    <property type="protein sequence ID" value="MBX16257.1"/>
    <property type="molecule type" value="Transcribed_RNA"/>
</dbReference>
<protein>
    <recommendedName>
        <fullName evidence="4">Pre-rRNA-processing protein RIX1 N-terminal domain-containing protein</fullName>
    </recommendedName>
</protein>
<dbReference type="AlphaFoldDB" id="A0A2P2LE65"/>
<dbReference type="InterPro" id="IPR011989">
    <property type="entry name" value="ARM-like"/>
</dbReference>
<dbReference type="PANTHER" id="PTHR34105">
    <property type="entry name" value="PROLINE-, GLUTAMIC ACID- AND LEUCINE-RICH PROTEIN 1"/>
    <property type="match status" value="1"/>
</dbReference>
<dbReference type="GO" id="GO:0005634">
    <property type="term" value="C:nucleus"/>
    <property type="evidence" value="ECO:0007669"/>
    <property type="project" value="UniProtKB-SubCell"/>
</dbReference>
<evidence type="ECO:0000313" key="5">
    <source>
        <dbReference type="EMBL" id="MBX16257.1"/>
    </source>
</evidence>
<dbReference type="InterPro" id="IPR016024">
    <property type="entry name" value="ARM-type_fold"/>
</dbReference>
<dbReference type="GO" id="GO:0006364">
    <property type="term" value="P:rRNA processing"/>
    <property type="evidence" value="ECO:0007669"/>
    <property type="project" value="TreeGrafter"/>
</dbReference>
<comment type="similarity">
    <text evidence="2">Belongs to the RIX1/PELP1 family.</text>
</comment>
<evidence type="ECO:0000256" key="3">
    <source>
        <dbReference type="ARBA" id="ARBA00023242"/>
    </source>
</evidence>
<evidence type="ECO:0000256" key="1">
    <source>
        <dbReference type="ARBA" id="ARBA00004123"/>
    </source>
</evidence>
<accession>A0A2P2LE65</accession>
<evidence type="ECO:0000256" key="2">
    <source>
        <dbReference type="ARBA" id="ARBA00010511"/>
    </source>
</evidence>